<dbReference type="PRINTS" id="PR01045">
    <property type="entry name" value="TRNASYNTHGB"/>
</dbReference>
<keyword evidence="4" id="KW-0547">Nucleotide-binding</keyword>
<evidence type="ECO:0000256" key="3">
    <source>
        <dbReference type="ARBA" id="ARBA00022598"/>
    </source>
</evidence>
<dbReference type="InterPro" id="IPR015944">
    <property type="entry name" value="Gly-tRNA-synth_bsu"/>
</dbReference>
<dbReference type="GO" id="GO:0005829">
    <property type="term" value="C:cytosol"/>
    <property type="evidence" value="ECO:0007669"/>
    <property type="project" value="TreeGrafter"/>
</dbReference>
<dbReference type="PROSITE" id="PS50861">
    <property type="entry name" value="AA_TRNA_LIGASE_II_GLYAB"/>
    <property type="match status" value="1"/>
</dbReference>
<evidence type="ECO:0000256" key="4">
    <source>
        <dbReference type="ARBA" id="ARBA00022741"/>
    </source>
</evidence>
<keyword evidence="6" id="KW-0648">Protein biosynthesis</keyword>
<comment type="caution">
    <text evidence="9">The sequence shown here is derived from an EMBL/GenBank/DDBJ whole genome shotgun (WGS) entry which is preliminary data.</text>
</comment>
<evidence type="ECO:0000313" key="9">
    <source>
        <dbReference type="EMBL" id="HDR00114.1"/>
    </source>
</evidence>
<name>A0A7V0T700_UNCW3</name>
<dbReference type="AlphaFoldDB" id="A0A7V0T700"/>
<dbReference type="NCBIfam" id="TIGR00211">
    <property type="entry name" value="glyS"/>
    <property type="match status" value="1"/>
</dbReference>
<keyword evidence="3 9" id="KW-0436">Ligase</keyword>
<dbReference type="Proteomes" id="UP000885672">
    <property type="component" value="Unassembled WGS sequence"/>
</dbReference>
<dbReference type="EC" id="6.1.1.14" evidence="2"/>
<evidence type="ECO:0000256" key="1">
    <source>
        <dbReference type="ARBA" id="ARBA00008226"/>
    </source>
</evidence>
<organism evidence="9">
    <name type="scientific">candidate division WOR-3 bacterium</name>
    <dbReference type="NCBI Taxonomy" id="2052148"/>
    <lineage>
        <taxon>Bacteria</taxon>
        <taxon>Bacteria division WOR-3</taxon>
    </lineage>
</organism>
<dbReference type="PANTHER" id="PTHR30075:SF2">
    <property type="entry name" value="GLYCINE--TRNA LIGASE, CHLOROPLASTIC_MITOCHONDRIAL 2"/>
    <property type="match status" value="1"/>
</dbReference>
<dbReference type="PANTHER" id="PTHR30075">
    <property type="entry name" value="GLYCYL-TRNA SYNTHETASE"/>
    <property type="match status" value="1"/>
</dbReference>
<proteinExistence type="inferred from homology"/>
<dbReference type="InterPro" id="IPR006194">
    <property type="entry name" value="Gly-tRNA-synth_heterodimer"/>
</dbReference>
<evidence type="ECO:0000256" key="8">
    <source>
        <dbReference type="ARBA" id="ARBA00047937"/>
    </source>
</evidence>
<gene>
    <name evidence="9" type="primary">glyS</name>
    <name evidence="9" type="ORF">ENN51_07525</name>
</gene>
<comment type="catalytic activity">
    <reaction evidence="8">
        <text>tRNA(Gly) + glycine + ATP = glycyl-tRNA(Gly) + AMP + diphosphate</text>
        <dbReference type="Rhea" id="RHEA:16013"/>
        <dbReference type="Rhea" id="RHEA-COMP:9664"/>
        <dbReference type="Rhea" id="RHEA-COMP:9683"/>
        <dbReference type="ChEBI" id="CHEBI:30616"/>
        <dbReference type="ChEBI" id="CHEBI:33019"/>
        <dbReference type="ChEBI" id="CHEBI:57305"/>
        <dbReference type="ChEBI" id="CHEBI:78442"/>
        <dbReference type="ChEBI" id="CHEBI:78522"/>
        <dbReference type="ChEBI" id="CHEBI:456215"/>
        <dbReference type="EC" id="6.1.1.14"/>
    </reaction>
</comment>
<protein>
    <recommendedName>
        <fullName evidence="2">glycine--tRNA ligase</fullName>
        <ecNumber evidence="2">6.1.1.14</ecNumber>
    </recommendedName>
</protein>
<evidence type="ECO:0000256" key="5">
    <source>
        <dbReference type="ARBA" id="ARBA00022840"/>
    </source>
</evidence>
<dbReference type="GO" id="GO:0006426">
    <property type="term" value="P:glycyl-tRNA aminoacylation"/>
    <property type="evidence" value="ECO:0007669"/>
    <property type="project" value="InterPro"/>
</dbReference>
<dbReference type="Pfam" id="PF02092">
    <property type="entry name" value="tRNA_synt_2f"/>
    <property type="match status" value="1"/>
</dbReference>
<evidence type="ECO:0000256" key="6">
    <source>
        <dbReference type="ARBA" id="ARBA00022917"/>
    </source>
</evidence>
<sequence length="542" mass="59142">MAGYGPILSVVHQFPPVRGARPAVFTAHPFSSRTGVSNRRYYTRYPALTQPAPVDIIRPYPIIPGMAERLPLLVEIGTEELPPAFLVPTVAELARRVTELLPAEDELPSARTFFTPRRLAVLFDRVAPERPGREVEIQGPPRKAAFDRDDKPTRVAEGFSRANNRTPADLYVRETARGEYVFLRRDEPPVRTAALLEEALPGIIAGLPFARSMRWREDRTRFARPVRWLVCLLGTEVVPFRFAGLTAGRTTCVHRRGGPPVAIASAADYEAALTAGRVIADPEARQRAIVEGVTRLAEEAGGVPVLDPGLVETTVGITECPVPLRARLDPAHLRLPAVVLVTALREHQRCFAIGEREGDTLLPGFIGIADTPGCDPELAGRWLEHAVESRLRDARFFYESDIAHGLASLVEEEKRVTWFEGMGSYYDKTLRLRALVRALADAVGGVDAALLDRAAELAKADLLTEMVREKEFTSLQGRIGGIYARLEGEPEAVAAAIAEQYLPAAAGDALPETRPGALLSIADKLDNIVGAFLAGEMPTGSE</sequence>
<evidence type="ECO:0000256" key="2">
    <source>
        <dbReference type="ARBA" id="ARBA00012829"/>
    </source>
</evidence>
<dbReference type="SUPFAM" id="SSF109604">
    <property type="entry name" value="HD-domain/PDEase-like"/>
    <property type="match status" value="1"/>
</dbReference>
<comment type="similarity">
    <text evidence="1">Belongs to the class-II aminoacyl-tRNA synthetase family.</text>
</comment>
<dbReference type="GO" id="GO:0005524">
    <property type="term" value="F:ATP binding"/>
    <property type="evidence" value="ECO:0007669"/>
    <property type="project" value="UniProtKB-KW"/>
</dbReference>
<feature type="non-terminal residue" evidence="9">
    <location>
        <position position="542"/>
    </location>
</feature>
<keyword evidence="7" id="KW-0030">Aminoacyl-tRNA synthetase</keyword>
<keyword evidence="5" id="KW-0067">ATP-binding</keyword>
<reference evidence="9" key="1">
    <citation type="journal article" date="2020" name="mSystems">
        <title>Genome- and Community-Level Interaction Insights into Carbon Utilization and Element Cycling Functions of Hydrothermarchaeota in Hydrothermal Sediment.</title>
        <authorList>
            <person name="Zhou Z."/>
            <person name="Liu Y."/>
            <person name="Xu W."/>
            <person name="Pan J."/>
            <person name="Luo Z.H."/>
            <person name="Li M."/>
        </authorList>
    </citation>
    <scope>NUCLEOTIDE SEQUENCE [LARGE SCALE GENOMIC DNA]</scope>
    <source>
        <strain evidence="9">SpSt-1182</strain>
    </source>
</reference>
<evidence type="ECO:0000256" key="7">
    <source>
        <dbReference type="ARBA" id="ARBA00023146"/>
    </source>
</evidence>
<dbReference type="EMBL" id="DSBX01000280">
    <property type="protein sequence ID" value="HDR00114.1"/>
    <property type="molecule type" value="Genomic_DNA"/>
</dbReference>
<accession>A0A7V0T700</accession>
<dbReference type="GO" id="GO:0004820">
    <property type="term" value="F:glycine-tRNA ligase activity"/>
    <property type="evidence" value="ECO:0007669"/>
    <property type="project" value="UniProtKB-EC"/>
</dbReference>